<dbReference type="GO" id="GO:0004175">
    <property type="term" value="F:endopeptidase activity"/>
    <property type="evidence" value="ECO:0007669"/>
    <property type="project" value="UniProtKB-ARBA"/>
</dbReference>
<evidence type="ECO:0000259" key="2">
    <source>
        <dbReference type="Pfam" id="PF02517"/>
    </source>
</evidence>
<dbReference type="GO" id="GO:0006508">
    <property type="term" value="P:proteolysis"/>
    <property type="evidence" value="ECO:0007669"/>
    <property type="project" value="UniProtKB-KW"/>
</dbReference>
<dbReference type="RefSeq" id="WP_055178345.1">
    <property type="nucleotide sequence ID" value="NZ_JAUSQY010000001.1"/>
</dbReference>
<sequence length="271" mass="29628">MTSFPRIPVNWWGLVLRACVAAALIMSANMVRTWLFDTDNPLLRIATFGLTALVVLFFVAGWVRWVEGFSLRGLLRYPRGFLLGTAVILPLMCAVYLLYGALGYLRGEATVEFFSEYPTGIVLVISVLYAFVQAYVLQGFPEELIYRGWLAEVTQTKPGLTLAWTTTAFTVIHLFSEGGQQTWGDRLLYLVLPLGMGLLAGALRIVTGSLWAGVATHGGMHLFNSLVPPLVVPEGFPAAFVLLSGGAQAVAAVLILRQAGRRKAILRKRPA</sequence>
<dbReference type="EMBL" id="LKEV01000005">
    <property type="protein sequence ID" value="KQB86017.1"/>
    <property type="molecule type" value="Genomic_DNA"/>
</dbReference>
<keyword evidence="3" id="KW-0645">Protease</keyword>
<feature type="transmembrane region" description="Helical" evidence="1">
    <location>
        <begin position="235"/>
        <end position="256"/>
    </location>
</feature>
<dbReference type="AlphaFoldDB" id="A0A0Q1AH74"/>
<keyword evidence="4" id="KW-1185">Reference proteome</keyword>
<dbReference type="STRING" id="1544413.Clow_01760"/>
<gene>
    <name evidence="3" type="ORF">Clow_01760</name>
</gene>
<dbReference type="OrthoDB" id="4424461at2"/>
<name>A0A0Q1AH74_9CORY</name>
<dbReference type="Proteomes" id="UP000050488">
    <property type="component" value="Unassembled WGS sequence"/>
</dbReference>
<evidence type="ECO:0000313" key="4">
    <source>
        <dbReference type="Proteomes" id="UP000050488"/>
    </source>
</evidence>
<evidence type="ECO:0000256" key="1">
    <source>
        <dbReference type="SAM" id="Phobius"/>
    </source>
</evidence>
<reference evidence="3 4" key="1">
    <citation type="submission" date="2015-10" db="EMBL/GenBank/DDBJ databases">
        <title>Corynebacteirum lowii and Corynebacterium oculi species nova, derived from human clinical disease and and emended description of Corynebacterium mastiditis.</title>
        <authorList>
            <person name="Bernard K."/>
            <person name="Pacheco A.L."/>
            <person name="Mcdougall C."/>
            <person name="Burtx T."/>
            <person name="Weibe D."/>
            <person name="Tyler S."/>
            <person name="Olson A.B."/>
            <person name="Cnockaert M."/>
            <person name="Eguchi H."/>
            <person name="Kuwahara T."/>
            <person name="Nakayama-Imaohji H."/>
            <person name="Boudewijins M."/>
            <person name="Van Hoecke F."/>
            <person name="Bernier A.-M."/>
            <person name="Vandamme P."/>
        </authorList>
    </citation>
    <scope>NUCLEOTIDE SEQUENCE [LARGE SCALE GENOMIC DNA]</scope>
    <source>
        <strain evidence="3 4">NML 130206</strain>
    </source>
</reference>
<feature type="domain" description="CAAX prenyl protease 2/Lysostaphin resistance protein A-like" evidence="2">
    <location>
        <begin position="127"/>
        <end position="222"/>
    </location>
</feature>
<evidence type="ECO:0000313" key="3">
    <source>
        <dbReference type="EMBL" id="KQB86017.1"/>
    </source>
</evidence>
<dbReference type="InterPro" id="IPR003675">
    <property type="entry name" value="Rce1/LyrA-like_dom"/>
</dbReference>
<feature type="transmembrane region" description="Helical" evidence="1">
    <location>
        <begin position="117"/>
        <end position="138"/>
    </location>
</feature>
<keyword evidence="3" id="KW-0378">Hydrolase</keyword>
<dbReference type="Pfam" id="PF02517">
    <property type="entry name" value="Rce1-like"/>
    <property type="match status" value="1"/>
</dbReference>
<dbReference type="GO" id="GO:0080120">
    <property type="term" value="P:CAAX-box protein maturation"/>
    <property type="evidence" value="ECO:0007669"/>
    <property type="project" value="UniProtKB-ARBA"/>
</dbReference>
<proteinExistence type="predicted"/>
<comment type="caution">
    <text evidence="3">The sequence shown here is derived from an EMBL/GenBank/DDBJ whole genome shotgun (WGS) entry which is preliminary data.</text>
</comment>
<feature type="transmembrane region" description="Helical" evidence="1">
    <location>
        <begin position="187"/>
        <end position="215"/>
    </location>
</feature>
<keyword evidence="1" id="KW-1133">Transmembrane helix</keyword>
<keyword evidence="1" id="KW-0472">Membrane</keyword>
<feature type="transmembrane region" description="Helical" evidence="1">
    <location>
        <begin position="12"/>
        <end position="31"/>
    </location>
</feature>
<accession>A0A0Q1AH74</accession>
<keyword evidence="1" id="KW-0812">Transmembrane</keyword>
<feature type="transmembrane region" description="Helical" evidence="1">
    <location>
        <begin position="43"/>
        <end position="63"/>
    </location>
</feature>
<protein>
    <submittedName>
        <fullName evidence="3">CAAX amino terminal protease self-immunity</fullName>
    </submittedName>
</protein>
<organism evidence="3 4">
    <name type="scientific">Corynebacterium lowii</name>
    <dbReference type="NCBI Taxonomy" id="1544413"/>
    <lineage>
        <taxon>Bacteria</taxon>
        <taxon>Bacillati</taxon>
        <taxon>Actinomycetota</taxon>
        <taxon>Actinomycetes</taxon>
        <taxon>Mycobacteriales</taxon>
        <taxon>Corynebacteriaceae</taxon>
        <taxon>Corynebacterium</taxon>
    </lineage>
</organism>
<dbReference type="PATRIC" id="fig|1544413.3.peg.1769"/>
<feature type="transmembrane region" description="Helical" evidence="1">
    <location>
        <begin position="83"/>
        <end position="105"/>
    </location>
</feature>